<evidence type="ECO:0000256" key="7">
    <source>
        <dbReference type="ARBA" id="ARBA00070833"/>
    </source>
</evidence>
<evidence type="ECO:0000256" key="2">
    <source>
        <dbReference type="ARBA" id="ARBA00022490"/>
    </source>
</evidence>
<dbReference type="Pfam" id="PF00581">
    <property type="entry name" value="Rhodanese"/>
    <property type="match status" value="2"/>
</dbReference>
<proteinExistence type="predicted"/>
<evidence type="ECO:0000259" key="9">
    <source>
        <dbReference type="PROSITE" id="PS50206"/>
    </source>
</evidence>
<dbReference type="GO" id="GO:0016784">
    <property type="term" value="F:3-mercaptopyruvate sulfurtransferase activity"/>
    <property type="evidence" value="ECO:0007669"/>
    <property type="project" value="UniProtKB-EC"/>
</dbReference>
<dbReference type="InterPro" id="IPR045078">
    <property type="entry name" value="TST/MPST-like"/>
</dbReference>
<keyword evidence="3 10" id="KW-0808">Transferase</keyword>
<sequence length="283" mass="31551">MSEKKFPSPLVSVQWLAEQVERSDIVVLDASWFLPGVERDPEQEWLEKRIPGARFFDFDKKIAAPDTELPHMLPSSMLFSQACSELGIQSSDNIVVYDSQGLFSAPRVWWMFRAMGHQSVAVLDGGLPAWEEAGLPIDTDTPEQVAKTEYNSDFQPEWVIDADTLSTQLDALDTVVIDARPAARFYGTQPEPRKGVRSGHMPNAKSLPFSQLVKDGHFISVEQLVKRFDAVSDPEQRLVFSCGSGVTACVLALAAELAGRNKLTVYDGSWTEWGRVMKYPVVQ</sequence>
<feature type="domain" description="Rhodanese" evidence="9">
    <location>
        <begin position="21"/>
        <end position="139"/>
    </location>
</feature>
<keyword evidence="4" id="KW-0677">Repeat</keyword>
<evidence type="ECO:0000256" key="8">
    <source>
        <dbReference type="ARBA" id="ARBA00078354"/>
    </source>
</evidence>
<dbReference type="Proteomes" id="UP000186905">
    <property type="component" value="Unassembled WGS sequence"/>
</dbReference>
<dbReference type="STRING" id="1903952.BIT28_03715"/>
<dbReference type="GO" id="GO:0004792">
    <property type="term" value="F:thiosulfate-cyanide sulfurtransferase activity"/>
    <property type="evidence" value="ECO:0007669"/>
    <property type="project" value="TreeGrafter"/>
</dbReference>
<accession>A0A1Q9GA87</accession>
<reference evidence="10 11" key="1">
    <citation type="submission" date="2016-09" db="EMBL/GenBank/DDBJ databases">
        <title>Photobacterium proteolyticum sp. nov. a protease producing bacterium isolated from ocean sediments of Laizhou Bay.</title>
        <authorList>
            <person name="Li Y."/>
        </authorList>
    </citation>
    <scope>NUCLEOTIDE SEQUENCE [LARGE SCALE GENOMIC DNA]</scope>
    <source>
        <strain evidence="10 11">13-12</strain>
    </source>
</reference>
<evidence type="ECO:0000256" key="6">
    <source>
        <dbReference type="ARBA" id="ARBA00066832"/>
    </source>
</evidence>
<dbReference type="EMBL" id="MJIL01000095">
    <property type="protein sequence ID" value="OLQ71278.1"/>
    <property type="molecule type" value="Genomic_DNA"/>
</dbReference>
<comment type="catalytic activity">
    <reaction evidence="5">
        <text>2-oxo-3-sulfanylpropanoate + [thioredoxin]-dithiol = [thioredoxin]-disulfide + hydrogen sulfide + pyruvate + H(+)</text>
        <dbReference type="Rhea" id="RHEA:21740"/>
        <dbReference type="Rhea" id="RHEA-COMP:10698"/>
        <dbReference type="Rhea" id="RHEA-COMP:10700"/>
        <dbReference type="ChEBI" id="CHEBI:15361"/>
        <dbReference type="ChEBI" id="CHEBI:15378"/>
        <dbReference type="ChEBI" id="CHEBI:29919"/>
        <dbReference type="ChEBI" id="CHEBI:29950"/>
        <dbReference type="ChEBI" id="CHEBI:50058"/>
        <dbReference type="ChEBI" id="CHEBI:57678"/>
        <dbReference type="EC" id="2.8.1.2"/>
    </reaction>
    <physiologicalReaction direction="left-to-right" evidence="5">
        <dbReference type="Rhea" id="RHEA:21741"/>
    </physiologicalReaction>
</comment>
<dbReference type="OrthoDB" id="9781034at2"/>
<dbReference type="PANTHER" id="PTHR11364">
    <property type="entry name" value="THIOSULFATE SULFERTANSFERASE"/>
    <property type="match status" value="1"/>
</dbReference>
<dbReference type="AlphaFoldDB" id="A0A1Q9GA87"/>
<protein>
    <recommendedName>
        <fullName evidence="7">3-mercaptopyruvate sulfurtransferase</fullName>
        <ecNumber evidence="6">2.8.1.2</ecNumber>
    </recommendedName>
    <alternativeName>
        <fullName evidence="8">Rhodanese-like protein</fullName>
    </alternativeName>
</protein>
<dbReference type="PROSITE" id="PS50206">
    <property type="entry name" value="RHODANESE_3"/>
    <property type="match status" value="2"/>
</dbReference>
<name>A0A1Q9GA87_9GAMM</name>
<dbReference type="FunFam" id="3.40.250.10:FF:000015">
    <property type="entry name" value="Sulfurtransferase"/>
    <property type="match status" value="1"/>
</dbReference>
<dbReference type="PANTHER" id="PTHR11364:SF27">
    <property type="entry name" value="SULFURTRANSFERASE"/>
    <property type="match status" value="1"/>
</dbReference>
<dbReference type="InterPro" id="IPR036873">
    <property type="entry name" value="Rhodanese-like_dom_sf"/>
</dbReference>
<organism evidence="10 11">
    <name type="scientific">Photobacterium proteolyticum</name>
    <dbReference type="NCBI Taxonomy" id="1903952"/>
    <lineage>
        <taxon>Bacteria</taxon>
        <taxon>Pseudomonadati</taxon>
        <taxon>Pseudomonadota</taxon>
        <taxon>Gammaproteobacteria</taxon>
        <taxon>Vibrionales</taxon>
        <taxon>Vibrionaceae</taxon>
        <taxon>Photobacterium</taxon>
    </lineage>
</organism>
<dbReference type="SMART" id="SM00450">
    <property type="entry name" value="RHOD"/>
    <property type="match status" value="2"/>
</dbReference>
<dbReference type="FunFam" id="3.40.250.10:FF:000001">
    <property type="entry name" value="Sulfurtransferase"/>
    <property type="match status" value="1"/>
</dbReference>
<evidence type="ECO:0000313" key="10">
    <source>
        <dbReference type="EMBL" id="OLQ71278.1"/>
    </source>
</evidence>
<gene>
    <name evidence="10" type="ORF">BIT28_03715</name>
</gene>
<evidence type="ECO:0000313" key="11">
    <source>
        <dbReference type="Proteomes" id="UP000186905"/>
    </source>
</evidence>
<evidence type="ECO:0000256" key="5">
    <source>
        <dbReference type="ARBA" id="ARBA00051793"/>
    </source>
</evidence>
<comment type="caution">
    <text evidence="10">The sequence shown here is derived from an EMBL/GenBank/DDBJ whole genome shotgun (WGS) entry which is preliminary data.</text>
</comment>
<dbReference type="CDD" id="cd01448">
    <property type="entry name" value="TST_Repeat_1"/>
    <property type="match status" value="1"/>
</dbReference>
<dbReference type="SUPFAM" id="SSF52821">
    <property type="entry name" value="Rhodanese/Cell cycle control phosphatase"/>
    <property type="match status" value="2"/>
</dbReference>
<evidence type="ECO:0000256" key="4">
    <source>
        <dbReference type="ARBA" id="ARBA00022737"/>
    </source>
</evidence>
<evidence type="ECO:0000256" key="1">
    <source>
        <dbReference type="ARBA" id="ARBA00004496"/>
    </source>
</evidence>
<dbReference type="InterPro" id="IPR001763">
    <property type="entry name" value="Rhodanese-like_dom"/>
</dbReference>
<comment type="subcellular location">
    <subcellularLocation>
        <location evidence="1">Cytoplasm</location>
    </subcellularLocation>
</comment>
<keyword evidence="2" id="KW-0963">Cytoplasm</keyword>
<keyword evidence="11" id="KW-1185">Reference proteome</keyword>
<dbReference type="Gene3D" id="3.40.250.10">
    <property type="entry name" value="Rhodanese-like domain"/>
    <property type="match status" value="2"/>
</dbReference>
<dbReference type="RefSeq" id="WP_075767559.1">
    <property type="nucleotide sequence ID" value="NZ_MJIL01000095.1"/>
</dbReference>
<dbReference type="EC" id="2.8.1.2" evidence="6"/>
<evidence type="ECO:0000256" key="3">
    <source>
        <dbReference type="ARBA" id="ARBA00022679"/>
    </source>
</evidence>
<dbReference type="CDD" id="cd01449">
    <property type="entry name" value="TST_Repeat_2"/>
    <property type="match status" value="1"/>
</dbReference>
<feature type="domain" description="Rhodanese" evidence="9">
    <location>
        <begin position="173"/>
        <end position="282"/>
    </location>
</feature>
<dbReference type="GO" id="GO:0005737">
    <property type="term" value="C:cytoplasm"/>
    <property type="evidence" value="ECO:0007669"/>
    <property type="project" value="UniProtKB-SubCell"/>
</dbReference>